<dbReference type="InterPro" id="IPR029069">
    <property type="entry name" value="HotDog_dom_sf"/>
</dbReference>
<keyword evidence="2" id="KW-0456">Lyase</keyword>
<dbReference type="RefSeq" id="WP_166284524.1">
    <property type="nucleotide sequence ID" value="NZ_JAANNP010000084.1"/>
</dbReference>
<keyword evidence="5" id="KW-1185">Reference proteome</keyword>
<evidence type="ECO:0000313" key="5">
    <source>
        <dbReference type="Proteomes" id="UP000800981"/>
    </source>
</evidence>
<accession>A0ABX0GYL3</accession>
<feature type="domain" description="ApeI dehydratase-like" evidence="3">
    <location>
        <begin position="21"/>
        <end position="103"/>
    </location>
</feature>
<name>A0ABX0GYL3_9ACTN</name>
<dbReference type="Proteomes" id="UP000800981">
    <property type="component" value="Unassembled WGS sequence"/>
</dbReference>
<dbReference type="InterPro" id="IPR054545">
    <property type="entry name" value="ApeI-like"/>
</dbReference>
<comment type="similarity">
    <text evidence="1">Belongs to the thioester dehydratase family. FabZ subfamily.</text>
</comment>
<evidence type="ECO:0000259" key="3">
    <source>
        <dbReference type="Pfam" id="PF22818"/>
    </source>
</evidence>
<proteinExistence type="inferred from homology"/>
<dbReference type="EMBL" id="JAANNP010000084">
    <property type="protein sequence ID" value="NHC16048.1"/>
    <property type="molecule type" value="Genomic_DNA"/>
</dbReference>
<dbReference type="PANTHER" id="PTHR30272:SF1">
    <property type="entry name" value="3-HYDROXYACYL-[ACYL-CARRIER-PROTEIN] DEHYDRATASE"/>
    <property type="match status" value="1"/>
</dbReference>
<protein>
    <recommendedName>
        <fullName evidence="3">ApeI dehydratase-like domain-containing protein</fullName>
    </recommendedName>
</protein>
<organism evidence="4 5">
    <name type="scientific">Motilibacter deserti</name>
    <dbReference type="NCBI Taxonomy" id="2714956"/>
    <lineage>
        <taxon>Bacteria</taxon>
        <taxon>Bacillati</taxon>
        <taxon>Actinomycetota</taxon>
        <taxon>Actinomycetes</taxon>
        <taxon>Motilibacterales</taxon>
        <taxon>Motilibacteraceae</taxon>
        <taxon>Motilibacter</taxon>
    </lineage>
</organism>
<comment type="caution">
    <text evidence="4">The sequence shown here is derived from an EMBL/GenBank/DDBJ whole genome shotgun (WGS) entry which is preliminary data.</text>
</comment>
<evidence type="ECO:0000313" key="4">
    <source>
        <dbReference type="EMBL" id="NHC16048.1"/>
    </source>
</evidence>
<dbReference type="InterPro" id="IPR013114">
    <property type="entry name" value="FabA_FabZ"/>
</dbReference>
<evidence type="ECO:0000256" key="1">
    <source>
        <dbReference type="ARBA" id="ARBA00009174"/>
    </source>
</evidence>
<dbReference type="SUPFAM" id="SSF54637">
    <property type="entry name" value="Thioesterase/thiol ester dehydrase-isomerase"/>
    <property type="match status" value="1"/>
</dbReference>
<evidence type="ECO:0000256" key="2">
    <source>
        <dbReference type="ARBA" id="ARBA00023239"/>
    </source>
</evidence>
<reference evidence="4 5" key="1">
    <citation type="submission" date="2020-03" db="EMBL/GenBank/DDBJ databases">
        <title>Two novel Motilibacter sp.</title>
        <authorList>
            <person name="Liu S."/>
        </authorList>
    </citation>
    <scope>NUCLEOTIDE SEQUENCE [LARGE SCALE GENOMIC DNA]</scope>
    <source>
        <strain evidence="4 5">E257</strain>
    </source>
</reference>
<dbReference type="PANTHER" id="PTHR30272">
    <property type="entry name" value="3-HYDROXYACYL-[ACYL-CARRIER-PROTEIN] DEHYDRATASE"/>
    <property type="match status" value="1"/>
</dbReference>
<sequence>MPSIRAAARPLDAVDEVTVVSADEVLARKRVTAVDPYLRGHYPDLTIYPGVFVVESVRQAALRLLEETRPEVTSAVLVGIDSVRFTAPFVPGDDLRLRATCTGPDSARRVSATVTKSGLDVDDAPAAQVTLTLALFQEDGDA</sequence>
<dbReference type="Gene3D" id="3.10.129.10">
    <property type="entry name" value="Hotdog Thioesterase"/>
    <property type="match status" value="1"/>
</dbReference>
<gene>
    <name evidence="4" type="ORF">G9H71_19875</name>
</gene>
<dbReference type="Pfam" id="PF22818">
    <property type="entry name" value="ApeI-like"/>
    <property type="match status" value="1"/>
</dbReference>